<sequence>MSMKRPTRRSILAWGASSPLLATDLARAQTTDRQLTIADVGAEPSAAMRRAFYDPFERETGIRINAVPHEADPVTQFKLMVETRSYLWDVCMLNSAHVAQLEAEGDYLGRLDIPAADTADFLPNMVSPVWMGFSVYAVMMAWQTSHFPNGGPKDWRDYWDVRRFPGRRSLCRSPTFSLELALLADGVAPADLYPLDVDRAFASLRRIKDHIAIWWANGAQNTFLLESDEVDLSDSWSARAQAARTAGAPISLLWNGLYDVDGWGIPIGSPQASLARTFIRFCARADRQAEYARHIANGPTNRRSFDFLTPERALELPTAPENFKGLTGFDAAWWGTNLAATSERFEEFLLE</sequence>
<evidence type="ECO:0000313" key="8">
    <source>
        <dbReference type="Proteomes" id="UP000032679"/>
    </source>
</evidence>
<dbReference type="OrthoDB" id="9815444at2"/>
<evidence type="ECO:0000256" key="6">
    <source>
        <dbReference type="SAM" id="SignalP"/>
    </source>
</evidence>
<keyword evidence="3" id="KW-0813">Transport</keyword>
<dbReference type="Proteomes" id="UP000032679">
    <property type="component" value="Unassembled WGS sequence"/>
</dbReference>
<keyword evidence="4 6" id="KW-0732">Signal</keyword>
<comment type="subcellular location">
    <subcellularLocation>
        <location evidence="1">Periplasm</location>
    </subcellularLocation>
</comment>
<keyword evidence="8" id="KW-1185">Reference proteome</keyword>
<dbReference type="Gene3D" id="3.40.190.10">
    <property type="entry name" value="Periplasmic binding protein-like II"/>
    <property type="match status" value="2"/>
</dbReference>
<accession>A0A0D6MQS7</accession>
<reference evidence="7 8" key="1">
    <citation type="submission" date="2012-10" db="EMBL/GenBank/DDBJ databases">
        <title>Genome sequencing of Tanticharoenia sakaeratensis NBRC 103193.</title>
        <authorList>
            <person name="Azuma Y."/>
            <person name="Hadano H."/>
            <person name="Hirakawa H."/>
            <person name="Matsushita K."/>
        </authorList>
    </citation>
    <scope>NUCLEOTIDE SEQUENCE [LARGE SCALE GENOMIC DNA]</scope>
    <source>
        <strain evidence="7 8">NBRC 103193</strain>
    </source>
</reference>
<keyword evidence="5" id="KW-0574">Periplasm</keyword>
<gene>
    <name evidence="7" type="ORF">Tasa_052_006</name>
</gene>
<evidence type="ECO:0000256" key="3">
    <source>
        <dbReference type="ARBA" id="ARBA00022448"/>
    </source>
</evidence>
<dbReference type="GO" id="GO:0030288">
    <property type="term" value="C:outer membrane-bounded periplasmic space"/>
    <property type="evidence" value="ECO:0007669"/>
    <property type="project" value="TreeGrafter"/>
</dbReference>
<dbReference type="GO" id="GO:0030976">
    <property type="term" value="F:thiamine pyrophosphate binding"/>
    <property type="evidence" value="ECO:0007669"/>
    <property type="project" value="TreeGrafter"/>
</dbReference>
<dbReference type="RefSeq" id="WP_048850982.1">
    <property type="nucleotide sequence ID" value="NZ_BALE01000052.1"/>
</dbReference>
<dbReference type="PANTHER" id="PTHR30006">
    <property type="entry name" value="THIAMINE-BINDING PERIPLASMIC PROTEIN-RELATED"/>
    <property type="match status" value="1"/>
</dbReference>
<dbReference type="Pfam" id="PF13416">
    <property type="entry name" value="SBP_bac_8"/>
    <property type="match status" value="1"/>
</dbReference>
<evidence type="ECO:0000256" key="2">
    <source>
        <dbReference type="ARBA" id="ARBA00008520"/>
    </source>
</evidence>
<proteinExistence type="inferred from homology"/>
<protein>
    <submittedName>
        <fullName evidence="7">Spermidine/putrescine-binding periplasmic protein</fullName>
    </submittedName>
</protein>
<dbReference type="PANTHER" id="PTHR30006:SF3">
    <property type="entry name" value="THIAMINE-BINDING PERIPLASMIC PROTEIN"/>
    <property type="match status" value="1"/>
</dbReference>
<evidence type="ECO:0000313" key="7">
    <source>
        <dbReference type="EMBL" id="GAN55643.1"/>
    </source>
</evidence>
<dbReference type="SUPFAM" id="SSF53850">
    <property type="entry name" value="Periplasmic binding protein-like II"/>
    <property type="match status" value="1"/>
</dbReference>
<comment type="caution">
    <text evidence="7">The sequence shown here is derived from an EMBL/GenBank/DDBJ whole genome shotgun (WGS) entry which is preliminary data.</text>
</comment>
<comment type="similarity">
    <text evidence="2">Belongs to the bacterial solute-binding protein 1 family.</text>
</comment>
<name>A0A0D6MQS7_9PROT</name>
<dbReference type="CDD" id="cd13589">
    <property type="entry name" value="PBP2_polyamine_RpCGA009"/>
    <property type="match status" value="1"/>
</dbReference>
<evidence type="ECO:0000256" key="5">
    <source>
        <dbReference type="ARBA" id="ARBA00022764"/>
    </source>
</evidence>
<dbReference type="GO" id="GO:0030975">
    <property type="term" value="F:thiamine binding"/>
    <property type="evidence" value="ECO:0007669"/>
    <property type="project" value="TreeGrafter"/>
</dbReference>
<dbReference type="InterPro" id="IPR006059">
    <property type="entry name" value="SBP"/>
</dbReference>
<evidence type="ECO:0000256" key="1">
    <source>
        <dbReference type="ARBA" id="ARBA00004418"/>
    </source>
</evidence>
<dbReference type="STRING" id="1231623.Tasa_052_006"/>
<dbReference type="GO" id="GO:0015888">
    <property type="term" value="P:thiamine transport"/>
    <property type="evidence" value="ECO:0007669"/>
    <property type="project" value="TreeGrafter"/>
</dbReference>
<dbReference type="AlphaFoldDB" id="A0A0D6MQS7"/>
<dbReference type="EMBL" id="BALE01000052">
    <property type="protein sequence ID" value="GAN55643.1"/>
    <property type="molecule type" value="Genomic_DNA"/>
</dbReference>
<feature type="chain" id="PRO_5002308289" evidence="6">
    <location>
        <begin position="23"/>
        <end position="351"/>
    </location>
</feature>
<evidence type="ECO:0000256" key="4">
    <source>
        <dbReference type="ARBA" id="ARBA00022729"/>
    </source>
</evidence>
<feature type="signal peptide" evidence="6">
    <location>
        <begin position="1"/>
        <end position="22"/>
    </location>
</feature>
<organism evidence="7 8">
    <name type="scientific">Tanticharoenia sakaeratensis NBRC 103193</name>
    <dbReference type="NCBI Taxonomy" id="1231623"/>
    <lineage>
        <taxon>Bacteria</taxon>
        <taxon>Pseudomonadati</taxon>
        <taxon>Pseudomonadota</taxon>
        <taxon>Alphaproteobacteria</taxon>
        <taxon>Acetobacterales</taxon>
        <taxon>Acetobacteraceae</taxon>
        <taxon>Tanticharoenia</taxon>
    </lineage>
</organism>